<dbReference type="PANTHER" id="PTHR24198">
    <property type="entry name" value="ANKYRIN REPEAT AND PROTEIN KINASE DOMAIN-CONTAINING PROTEIN"/>
    <property type="match status" value="1"/>
</dbReference>
<gene>
    <name evidence="4" type="ORF">H7J73_01180</name>
</gene>
<dbReference type="RefSeq" id="WP_264065404.1">
    <property type="nucleotide sequence ID" value="NZ_JACKTY010000009.1"/>
</dbReference>
<dbReference type="PROSITE" id="PS50088">
    <property type="entry name" value="ANK_REPEAT"/>
    <property type="match status" value="2"/>
</dbReference>
<evidence type="ECO:0000256" key="3">
    <source>
        <dbReference type="PROSITE-ProRule" id="PRU00023"/>
    </source>
</evidence>
<organism evidence="4 5">
    <name type="scientific">Mycolicibacterium komossense</name>
    <dbReference type="NCBI Taxonomy" id="1779"/>
    <lineage>
        <taxon>Bacteria</taxon>
        <taxon>Bacillati</taxon>
        <taxon>Actinomycetota</taxon>
        <taxon>Actinomycetes</taxon>
        <taxon>Mycobacteriales</taxon>
        <taxon>Mycobacteriaceae</taxon>
        <taxon>Mycolicibacterium</taxon>
    </lineage>
</organism>
<evidence type="ECO:0000313" key="5">
    <source>
        <dbReference type="Proteomes" id="UP001526201"/>
    </source>
</evidence>
<protein>
    <submittedName>
        <fullName evidence="4">Ankyrin repeat domain-containing protein</fullName>
    </submittedName>
</protein>
<dbReference type="SUPFAM" id="SSF48403">
    <property type="entry name" value="Ankyrin repeat"/>
    <property type="match status" value="1"/>
</dbReference>
<proteinExistence type="predicted"/>
<dbReference type="Proteomes" id="UP001526201">
    <property type="component" value="Unassembled WGS sequence"/>
</dbReference>
<evidence type="ECO:0000256" key="2">
    <source>
        <dbReference type="ARBA" id="ARBA00023043"/>
    </source>
</evidence>
<comment type="caution">
    <text evidence="4">The sequence shown here is derived from an EMBL/GenBank/DDBJ whole genome shotgun (WGS) entry which is preliminary data.</text>
</comment>
<keyword evidence="2 3" id="KW-0040">ANK repeat</keyword>
<name>A0ABT3C5C3_9MYCO</name>
<dbReference type="EMBL" id="JACKTY010000009">
    <property type="protein sequence ID" value="MCV7224660.1"/>
    <property type="molecule type" value="Genomic_DNA"/>
</dbReference>
<dbReference type="Gene3D" id="1.25.40.20">
    <property type="entry name" value="Ankyrin repeat-containing domain"/>
    <property type="match status" value="1"/>
</dbReference>
<dbReference type="SMART" id="SM00248">
    <property type="entry name" value="ANK"/>
    <property type="match status" value="3"/>
</dbReference>
<evidence type="ECO:0000313" key="4">
    <source>
        <dbReference type="EMBL" id="MCV7224660.1"/>
    </source>
</evidence>
<dbReference type="PRINTS" id="PR01415">
    <property type="entry name" value="ANKYRIN"/>
</dbReference>
<dbReference type="Pfam" id="PF12796">
    <property type="entry name" value="Ank_2"/>
    <property type="match status" value="1"/>
</dbReference>
<dbReference type="PROSITE" id="PS50297">
    <property type="entry name" value="ANK_REP_REGION"/>
    <property type="match status" value="2"/>
</dbReference>
<sequence length="145" mass="15676">MARSGRPPKVDPLKPIHKAVMTNDIDGFSVELAAGNDINSPGPEGMTPLHIAADKGNFEFVKALLDVGVDIDPINVWGNTPLWMAIMSQHLNDPDGAIIRLLIDHGADPARSEQPKGNTPLVMIRRIAGFPEDLIELIEGATKKQ</sequence>
<keyword evidence="1" id="KW-0677">Repeat</keyword>
<reference evidence="4 5" key="1">
    <citation type="journal article" date="2022" name="BMC Genomics">
        <title>Comparative genome analysis of mycobacteria focusing on tRNA and non-coding RNA.</title>
        <authorList>
            <person name="Behra P.R.K."/>
            <person name="Pettersson B.M.F."/>
            <person name="Ramesh M."/>
            <person name="Das S."/>
            <person name="Dasgupta S."/>
            <person name="Kirsebom L.A."/>
        </authorList>
    </citation>
    <scope>NUCLEOTIDE SEQUENCE [LARGE SCALE GENOMIC DNA]</scope>
    <source>
        <strain evidence="4 5">DSM 44078</strain>
    </source>
</reference>
<accession>A0ABT3C5C3</accession>
<feature type="repeat" description="ANK" evidence="3">
    <location>
        <begin position="44"/>
        <end position="76"/>
    </location>
</feature>
<dbReference type="PANTHER" id="PTHR24198:SF165">
    <property type="entry name" value="ANKYRIN REPEAT-CONTAINING PROTEIN-RELATED"/>
    <property type="match status" value="1"/>
</dbReference>
<evidence type="ECO:0000256" key="1">
    <source>
        <dbReference type="ARBA" id="ARBA00022737"/>
    </source>
</evidence>
<dbReference type="InterPro" id="IPR036770">
    <property type="entry name" value="Ankyrin_rpt-contain_sf"/>
</dbReference>
<dbReference type="InterPro" id="IPR002110">
    <property type="entry name" value="Ankyrin_rpt"/>
</dbReference>
<feature type="repeat" description="ANK" evidence="3">
    <location>
        <begin position="77"/>
        <end position="114"/>
    </location>
</feature>
<keyword evidence="5" id="KW-1185">Reference proteome</keyword>